<evidence type="ECO:0000313" key="2">
    <source>
        <dbReference type="EMBL" id="MFD0855960.1"/>
    </source>
</evidence>
<name>A0ABW3CPV5_9ACTN</name>
<organism evidence="2 3">
    <name type="scientific">Actinomadura adrarensis</name>
    <dbReference type="NCBI Taxonomy" id="1819600"/>
    <lineage>
        <taxon>Bacteria</taxon>
        <taxon>Bacillati</taxon>
        <taxon>Actinomycetota</taxon>
        <taxon>Actinomycetes</taxon>
        <taxon>Streptosporangiales</taxon>
        <taxon>Thermomonosporaceae</taxon>
        <taxon>Actinomadura</taxon>
    </lineage>
</organism>
<dbReference type="Proteomes" id="UP001597083">
    <property type="component" value="Unassembled WGS sequence"/>
</dbReference>
<feature type="signal peptide" evidence="1">
    <location>
        <begin position="1"/>
        <end position="25"/>
    </location>
</feature>
<gene>
    <name evidence="2" type="ORF">ACFQ07_27220</name>
</gene>
<keyword evidence="1" id="KW-0732">Signal</keyword>
<evidence type="ECO:0000256" key="1">
    <source>
        <dbReference type="SAM" id="SignalP"/>
    </source>
</evidence>
<reference evidence="3" key="1">
    <citation type="journal article" date="2019" name="Int. J. Syst. Evol. Microbiol.">
        <title>The Global Catalogue of Microorganisms (GCM) 10K type strain sequencing project: providing services to taxonomists for standard genome sequencing and annotation.</title>
        <authorList>
            <consortium name="The Broad Institute Genomics Platform"/>
            <consortium name="The Broad Institute Genome Sequencing Center for Infectious Disease"/>
            <person name="Wu L."/>
            <person name="Ma J."/>
        </authorList>
    </citation>
    <scope>NUCLEOTIDE SEQUENCE [LARGE SCALE GENOMIC DNA]</scope>
    <source>
        <strain evidence="3">JCM 31696</strain>
    </source>
</reference>
<comment type="caution">
    <text evidence="2">The sequence shown here is derived from an EMBL/GenBank/DDBJ whole genome shotgun (WGS) entry which is preliminary data.</text>
</comment>
<evidence type="ECO:0000313" key="3">
    <source>
        <dbReference type="Proteomes" id="UP001597083"/>
    </source>
</evidence>
<sequence>MIVSRRDGPLWAVLALSVAALTACGSVGKPCTMVAARQGVGFDIKAPYAAKVADAGMKLCWAGTCHEPEIDLHASTKSVPQGCDDGVCGASASPDGGKHAFADVQDLPTTPVEVTVVLRDAGGDTLLDRTLSVTPRMVHPNGPDCGTDGPQAMLLVQDGQVTVRE</sequence>
<dbReference type="PROSITE" id="PS51257">
    <property type="entry name" value="PROKAR_LIPOPROTEIN"/>
    <property type="match status" value="1"/>
</dbReference>
<evidence type="ECO:0008006" key="4">
    <source>
        <dbReference type="Google" id="ProtNLM"/>
    </source>
</evidence>
<dbReference type="EMBL" id="JBHTIR010003882">
    <property type="protein sequence ID" value="MFD0855960.1"/>
    <property type="molecule type" value="Genomic_DNA"/>
</dbReference>
<keyword evidence="3" id="KW-1185">Reference proteome</keyword>
<proteinExistence type="predicted"/>
<protein>
    <recommendedName>
        <fullName evidence="4">Lipoprotein</fullName>
    </recommendedName>
</protein>
<accession>A0ABW3CPV5</accession>
<feature type="chain" id="PRO_5047265716" description="Lipoprotein" evidence="1">
    <location>
        <begin position="26"/>
        <end position="165"/>
    </location>
</feature>